<evidence type="ECO:0000256" key="11">
    <source>
        <dbReference type="ARBA" id="ARBA00023136"/>
    </source>
</evidence>
<dbReference type="Pfam" id="PF09531">
    <property type="entry name" value="Ndc1_Nup"/>
    <property type="match status" value="1"/>
</dbReference>
<evidence type="ECO:0008006" key="17">
    <source>
        <dbReference type="Google" id="ProtNLM"/>
    </source>
</evidence>
<evidence type="ECO:0000256" key="3">
    <source>
        <dbReference type="ARBA" id="ARBA00005760"/>
    </source>
</evidence>
<keyword evidence="8 14" id="KW-1133">Transmembrane helix</keyword>
<keyword evidence="6" id="KW-0509">mRNA transport</keyword>
<keyword evidence="4" id="KW-0813">Transport</keyword>
<evidence type="ECO:0000256" key="4">
    <source>
        <dbReference type="ARBA" id="ARBA00022448"/>
    </source>
</evidence>
<evidence type="ECO:0000256" key="8">
    <source>
        <dbReference type="ARBA" id="ARBA00022989"/>
    </source>
</evidence>
<evidence type="ECO:0000313" key="15">
    <source>
        <dbReference type="EMBL" id="EPQ51642.1"/>
    </source>
</evidence>
<evidence type="ECO:0000256" key="13">
    <source>
        <dbReference type="SAM" id="MobiDB-lite"/>
    </source>
</evidence>
<dbReference type="eggNOG" id="KOG4358">
    <property type="taxonomic scope" value="Eukaryota"/>
</dbReference>
<comment type="subcellular location">
    <subcellularLocation>
        <location evidence="1">Nucleus membrane</location>
        <topology evidence="1">Multi-pass membrane protein</topology>
    </subcellularLocation>
    <subcellularLocation>
        <location evidence="2">Nucleus</location>
        <location evidence="2">Nuclear pore complex</location>
    </subcellularLocation>
</comment>
<evidence type="ECO:0000313" key="16">
    <source>
        <dbReference type="Proteomes" id="UP000030669"/>
    </source>
</evidence>
<organism evidence="15 16">
    <name type="scientific">Gloeophyllum trabeum (strain ATCC 11539 / FP-39264 / Madison 617)</name>
    <name type="common">Brown rot fungus</name>
    <dbReference type="NCBI Taxonomy" id="670483"/>
    <lineage>
        <taxon>Eukaryota</taxon>
        <taxon>Fungi</taxon>
        <taxon>Dikarya</taxon>
        <taxon>Basidiomycota</taxon>
        <taxon>Agaricomycotina</taxon>
        <taxon>Agaricomycetes</taxon>
        <taxon>Gloeophyllales</taxon>
        <taxon>Gloeophyllaceae</taxon>
        <taxon>Gloeophyllum</taxon>
    </lineage>
</organism>
<dbReference type="GO" id="GO:0005816">
    <property type="term" value="C:spindle pole body"/>
    <property type="evidence" value="ECO:0007669"/>
    <property type="project" value="TreeGrafter"/>
</dbReference>
<dbReference type="GO" id="GO:0015031">
    <property type="term" value="P:protein transport"/>
    <property type="evidence" value="ECO:0007669"/>
    <property type="project" value="UniProtKB-KW"/>
</dbReference>
<dbReference type="GO" id="GO:0051028">
    <property type="term" value="P:mRNA transport"/>
    <property type="evidence" value="ECO:0007669"/>
    <property type="project" value="UniProtKB-KW"/>
</dbReference>
<dbReference type="GO" id="GO:0031965">
    <property type="term" value="C:nuclear membrane"/>
    <property type="evidence" value="ECO:0007669"/>
    <property type="project" value="UniProtKB-SubCell"/>
</dbReference>
<keyword evidence="11 14" id="KW-0472">Membrane</keyword>
<dbReference type="EMBL" id="KB469310">
    <property type="protein sequence ID" value="EPQ51642.1"/>
    <property type="molecule type" value="Genomic_DNA"/>
</dbReference>
<dbReference type="GO" id="GO:0006999">
    <property type="term" value="P:nuclear pore organization"/>
    <property type="evidence" value="ECO:0007669"/>
    <property type="project" value="TreeGrafter"/>
</dbReference>
<feature type="transmembrane region" description="Helical" evidence="14">
    <location>
        <begin position="48"/>
        <end position="69"/>
    </location>
</feature>
<dbReference type="Proteomes" id="UP000030669">
    <property type="component" value="Unassembled WGS sequence"/>
</dbReference>
<dbReference type="InterPro" id="IPR019049">
    <property type="entry name" value="Nucleoporin_prot_Ndc1/Nup"/>
</dbReference>
<dbReference type="GeneID" id="19304671"/>
<evidence type="ECO:0000256" key="2">
    <source>
        <dbReference type="ARBA" id="ARBA00004567"/>
    </source>
</evidence>
<keyword evidence="9" id="KW-0811">Translocation</keyword>
<evidence type="ECO:0000256" key="1">
    <source>
        <dbReference type="ARBA" id="ARBA00004232"/>
    </source>
</evidence>
<evidence type="ECO:0000256" key="10">
    <source>
        <dbReference type="ARBA" id="ARBA00023132"/>
    </source>
</evidence>
<gene>
    <name evidence="15" type="ORF">GLOTRDRAFT_141011</name>
</gene>
<feature type="transmembrane region" description="Helical" evidence="14">
    <location>
        <begin position="168"/>
        <end position="188"/>
    </location>
</feature>
<evidence type="ECO:0000256" key="7">
    <source>
        <dbReference type="ARBA" id="ARBA00022927"/>
    </source>
</evidence>
<evidence type="ECO:0000256" key="9">
    <source>
        <dbReference type="ARBA" id="ARBA00023010"/>
    </source>
</evidence>
<feature type="transmembrane region" description="Helical" evidence="14">
    <location>
        <begin position="128"/>
        <end position="148"/>
    </location>
</feature>
<dbReference type="GO" id="GO:0030674">
    <property type="term" value="F:protein-macromolecule adaptor activity"/>
    <property type="evidence" value="ECO:0007669"/>
    <property type="project" value="TreeGrafter"/>
</dbReference>
<dbReference type="HOGENOM" id="CLU_026454_0_0_1"/>
<dbReference type="OMA" id="PYYLNGH"/>
<dbReference type="PANTHER" id="PTHR13269:SF6">
    <property type="entry name" value="NUCLEOPORIN NDC1"/>
    <property type="match status" value="1"/>
</dbReference>
<dbReference type="STRING" id="670483.S7PWE1"/>
<evidence type="ECO:0000256" key="14">
    <source>
        <dbReference type="SAM" id="Phobius"/>
    </source>
</evidence>
<feature type="compositionally biased region" description="Pro residues" evidence="13">
    <location>
        <begin position="403"/>
        <end position="426"/>
    </location>
</feature>
<dbReference type="RefSeq" id="XP_007870084.1">
    <property type="nucleotide sequence ID" value="XM_007871893.1"/>
</dbReference>
<dbReference type="GO" id="GO:0070631">
    <property type="term" value="P:spindle pole body localization"/>
    <property type="evidence" value="ECO:0007669"/>
    <property type="project" value="TreeGrafter"/>
</dbReference>
<evidence type="ECO:0000256" key="6">
    <source>
        <dbReference type="ARBA" id="ARBA00022816"/>
    </source>
</evidence>
<evidence type="ECO:0000256" key="12">
    <source>
        <dbReference type="ARBA" id="ARBA00023242"/>
    </source>
</evidence>
<dbReference type="OrthoDB" id="67850at2759"/>
<protein>
    <recommendedName>
        <fullName evidence="17">Nucleoporin protein Ndc1-Nup</fullName>
    </recommendedName>
</protein>
<keyword evidence="16" id="KW-1185">Reference proteome</keyword>
<feature type="transmembrane region" description="Helical" evidence="14">
    <location>
        <begin position="223"/>
        <end position="241"/>
    </location>
</feature>
<sequence length="699" mass="76869">MNASTSQTRTLTPLRARSSLLTSRAASTIPLASESYEPLVKSVLSRRLLRIFLFSGAFCWASAFLWNAWNGGAFNPLSLSTLLLSCAFWVVGALPATVLRKTYLTATPTASSSPSKIVKAALTRRSTYAAAACYVLSAAAFTVLHVLLTKGEPKLSLFVKSRKHPYYLNGRFLFLALSQFTCASAFLLRHVMIDRFVVRWPPVTIKPATEMEPRPTSVNKPRIALTVVILTLLCIFASAAVFGLTRILLLPVLFRLPLVHLLLRPFATHFLRGPWTISLPWRHLGLLFRTFFLGATMVATWEVSDGLFDLYIAEPVSVSANTADPILTLVSGAQSASAYYQYFAYLELRDLVREDSAAASARRQALFADQKYNPPMWTSFSRASLVQLGKEYQHFLRRGAPVPAPAAPAPAAAPPPKKADPTPPTPLIRKPILKAPPQTPVRAVIDSFASDGTISQAIASTAEVGAAHIPELFRSVSTVAPVSTEVVVKEVKEVASAIDKVKFDVKSLPMEVLKAAKGRMGTDGVVGRYTELVYQRYVKEQSGKVKEWWEAERLAKAAEGYLPNRELDILIINVLTALACASLTEDRYGVVQKDLPRIIEAFITFSHAIEEFHRELTAKYPPPMEEELEEMAPEELEARNRIGIDVEGAIATSQPVHDALKEGVAKIARTFGDKLGGFRFPPRIARTLQLFVDYSAVGI</sequence>
<feature type="region of interest" description="Disordered" evidence="13">
    <location>
        <begin position="403"/>
        <end position="432"/>
    </location>
</feature>
<dbReference type="AlphaFoldDB" id="S7PWE1"/>
<dbReference type="PANTHER" id="PTHR13269">
    <property type="entry name" value="NUCLEOPORIN NDC1"/>
    <property type="match status" value="1"/>
</dbReference>
<name>S7PWE1_GLOTA</name>
<keyword evidence="12" id="KW-0539">Nucleus</keyword>
<reference evidence="15 16" key="1">
    <citation type="journal article" date="2012" name="Science">
        <title>The Paleozoic origin of enzymatic lignin decomposition reconstructed from 31 fungal genomes.</title>
        <authorList>
            <person name="Floudas D."/>
            <person name="Binder M."/>
            <person name="Riley R."/>
            <person name="Barry K."/>
            <person name="Blanchette R.A."/>
            <person name="Henrissat B."/>
            <person name="Martinez A.T."/>
            <person name="Otillar R."/>
            <person name="Spatafora J.W."/>
            <person name="Yadav J.S."/>
            <person name="Aerts A."/>
            <person name="Benoit I."/>
            <person name="Boyd A."/>
            <person name="Carlson A."/>
            <person name="Copeland A."/>
            <person name="Coutinho P.M."/>
            <person name="de Vries R.P."/>
            <person name="Ferreira P."/>
            <person name="Findley K."/>
            <person name="Foster B."/>
            <person name="Gaskell J."/>
            <person name="Glotzer D."/>
            <person name="Gorecki P."/>
            <person name="Heitman J."/>
            <person name="Hesse C."/>
            <person name="Hori C."/>
            <person name="Igarashi K."/>
            <person name="Jurgens J.A."/>
            <person name="Kallen N."/>
            <person name="Kersten P."/>
            <person name="Kohler A."/>
            <person name="Kuees U."/>
            <person name="Kumar T.K.A."/>
            <person name="Kuo A."/>
            <person name="LaButti K."/>
            <person name="Larrondo L.F."/>
            <person name="Lindquist E."/>
            <person name="Ling A."/>
            <person name="Lombard V."/>
            <person name="Lucas S."/>
            <person name="Lundell T."/>
            <person name="Martin R."/>
            <person name="McLaughlin D.J."/>
            <person name="Morgenstern I."/>
            <person name="Morin E."/>
            <person name="Murat C."/>
            <person name="Nagy L.G."/>
            <person name="Nolan M."/>
            <person name="Ohm R.A."/>
            <person name="Patyshakuliyeva A."/>
            <person name="Rokas A."/>
            <person name="Ruiz-Duenas F.J."/>
            <person name="Sabat G."/>
            <person name="Salamov A."/>
            <person name="Samejima M."/>
            <person name="Schmutz J."/>
            <person name="Slot J.C."/>
            <person name="St John F."/>
            <person name="Stenlid J."/>
            <person name="Sun H."/>
            <person name="Sun S."/>
            <person name="Syed K."/>
            <person name="Tsang A."/>
            <person name="Wiebenga A."/>
            <person name="Young D."/>
            <person name="Pisabarro A."/>
            <person name="Eastwood D.C."/>
            <person name="Martin F."/>
            <person name="Cullen D."/>
            <person name="Grigoriev I.V."/>
            <person name="Hibbett D.S."/>
        </authorList>
    </citation>
    <scope>NUCLEOTIDE SEQUENCE [LARGE SCALE GENOMIC DNA]</scope>
    <source>
        <strain evidence="15 16">ATCC 11539</strain>
    </source>
</reference>
<accession>S7PWE1</accession>
<comment type="similarity">
    <text evidence="3">Belongs to the NDC1 family.</text>
</comment>
<dbReference type="KEGG" id="gtr:GLOTRDRAFT_141011"/>
<keyword evidence="10" id="KW-0906">Nuclear pore complex</keyword>
<keyword evidence="5 14" id="KW-0812">Transmembrane</keyword>
<keyword evidence="7" id="KW-0653">Protein transport</keyword>
<dbReference type="GO" id="GO:0070762">
    <property type="term" value="C:nuclear pore transmembrane ring"/>
    <property type="evidence" value="ECO:0007669"/>
    <property type="project" value="TreeGrafter"/>
</dbReference>
<evidence type="ECO:0000256" key="5">
    <source>
        <dbReference type="ARBA" id="ARBA00022692"/>
    </source>
</evidence>
<proteinExistence type="inferred from homology"/>
<feature type="transmembrane region" description="Helical" evidence="14">
    <location>
        <begin position="81"/>
        <end position="99"/>
    </location>
</feature>